<dbReference type="PROSITE" id="PS51125">
    <property type="entry name" value="NHL"/>
    <property type="match status" value="4"/>
</dbReference>
<dbReference type="PANTHER" id="PTHR10680">
    <property type="entry name" value="PEPTIDYL-GLYCINE ALPHA-AMIDATING MONOOXYGENASE"/>
    <property type="match status" value="1"/>
</dbReference>
<dbReference type="Pfam" id="PF17170">
    <property type="entry name" value="DUF5128"/>
    <property type="match status" value="1"/>
</dbReference>
<dbReference type="InterPro" id="IPR011042">
    <property type="entry name" value="6-blade_b-propeller_TolB-like"/>
</dbReference>
<evidence type="ECO:0000313" key="4">
    <source>
        <dbReference type="EMBL" id="SUZ88113.1"/>
    </source>
</evidence>
<dbReference type="Gene3D" id="2.120.10.30">
    <property type="entry name" value="TolB, C-terminal domain"/>
    <property type="match status" value="2"/>
</dbReference>
<accession>A0A381RFX9</accession>
<keyword evidence="2" id="KW-0677">Repeat</keyword>
<evidence type="ECO:0000256" key="2">
    <source>
        <dbReference type="ARBA" id="ARBA00022737"/>
    </source>
</evidence>
<keyword evidence="3" id="KW-0325">Glycoprotein</keyword>
<dbReference type="SUPFAM" id="SSF63829">
    <property type="entry name" value="Calcium-dependent phosphotriesterase"/>
    <property type="match status" value="1"/>
</dbReference>
<dbReference type="EMBL" id="UINC01001755">
    <property type="protein sequence ID" value="SUZ88113.1"/>
    <property type="molecule type" value="Genomic_DNA"/>
</dbReference>
<evidence type="ECO:0000256" key="1">
    <source>
        <dbReference type="ARBA" id="ARBA00022729"/>
    </source>
</evidence>
<protein>
    <recommendedName>
        <fullName evidence="5">Peptidylamidoglycolate lyase</fullName>
    </recommendedName>
</protein>
<evidence type="ECO:0000256" key="3">
    <source>
        <dbReference type="ARBA" id="ARBA00023180"/>
    </source>
</evidence>
<keyword evidence="1" id="KW-0732">Signal</keyword>
<gene>
    <name evidence="4" type="ORF">METZ01_LOCUS40967</name>
</gene>
<dbReference type="CDD" id="cd14958">
    <property type="entry name" value="NHL_PAL_like"/>
    <property type="match status" value="1"/>
</dbReference>
<dbReference type="InterPro" id="IPR001258">
    <property type="entry name" value="NHL_repeat"/>
</dbReference>
<name>A0A381RFX9_9ZZZZ</name>
<dbReference type="AlphaFoldDB" id="A0A381RFX9"/>
<reference evidence="4" key="1">
    <citation type="submission" date="2018-05" db="EMBL/GenBank/DDBJ databases">
        <authorList>
            <person name="Lanie J.A."/>
            <person name="Ng W.-L."/>
            <person name="Kazmierczak K.M."/>
            <person name="Andrzejewski T.M."/>
            <person name="Davidsen T.M."/>
            <person name="Wayne K.J."/>
            <person name="Tettelin H."/>
            <person name="Glass J.I."/>
            <person name="Rusch D."/>
            <person name="Podicherti R."/>
            <person name="Tsui H.-C.T."/>
            <person name="Winkler M.E."/>
        </authorList>
    </citation>
    <scope>NUCLEOTIDE SEQUENCE</scope>
</reference>
<proteinExistence type="predicted"/>
<evidence type="ECO:0008006" key="5">
    <source>
        <dbReference type="Google" id="ProtNLM"/>
    </source>
</evidence>
<organism evidence="4">
    <name type="scientific">marine metagenome</name>
    <dbReference type="NCBI Taxonomy" id="408172"/>
    <lineage>
        <taxon>unclassified sequences</taxon>
        <taxon>metagenomes</taxon>
        <taxon>ecological metagenomes</taxon>
    </lineage>
</organism>
<sequence length="349" mass="38320">MTRTICLIAACLPVVLMSLSAQSVTFSLVPNWAKLPSGWVFGHPQGFPLPAERERALAEAELTRAAAIARGETPPPRPANLQPGVSGVAVDRDDNVYAFHRGEHPILVFDESGQYLRSGGDGITGTVPHFIEVDDQGNVWVVDEAAHRVLKFNSELTEILLQIGVTDEPGYDGVHLDRPADVDIASTGEILIADGYGNNRIAKFSPDGEFIEQWGGGPQDESTADGEFHLPHAVEIDQNDKVYVLDRENRRIQMFDLDGKFLGKWTHLGYAWGLFVSRDGQYAYIAEHDNEQVMQVSTATGEVLARWGRQGHGPSEFDWAHGIAVDSAGAVYVADTYGQRLQKFVPTNR</sequence>
<dbReference type="Pfam" id="PF01436">
    <property type="entry name" value="NHL"/>
    <property type="match status" value="2"/>
</dbReference>
<dbReference type="PANTHER" id="PTHR10680:SF38">
    <property type="entry name" value="BLL1368 PROTEIN"/>
    <property type="match status" value="1"/>
</dbReference>